<evidence type="ECO:0000256" key="1">
    <source>
        <dbReference type="ARBA" id="ARBA00001970"/>
    </source>
</evidence>
<dbReference type="GO" id="GO:0046872">
    <property type="term" value="F:metal ion binding"/>
    <property type="evidence" value="ECO:0007669"/>
    <property type="project" value="UniProtKB-KW"/>
</dbReference>
<keyword evidence="10" id="KW-1185">Reference proteome</keyword>
<dbReference type="AlphaFoldDB" id="N1PMQ3"/>
<dbReference type="GO" id="GO:0004601">
    <property type="term" value="F:peroxidase activity"/>
    <property type="evidence" value="ECO:0007669"/>
    <property type="project" value="UniProtKB-KW"/>
</dbReference>
<evidence type="ECO:0000313" key="10">
    <source>
        <dbReference type="Proteomes" id="UP000016933"/>
    </source>
</evidence>
<evidence type="ECO:0000313" key="9">
    <source>
        <dbReference type="EMBL" id="EME42780.1"/>
    </source>
</evidence>
<keyword evidence="5" id="KW-0560">Oxidoreductase</keyword>
<gene>
    <name evidence="9" type="ORF">DOTSEDRAFT_176075</name>
</gene>
<evidence type="ECO:0000256" key="4">
    <source>
        <dbReference type="ARBA" id="ARBA00022723"/>
    </source>
</evidence>
<name>N1PMQ3_DOTSN</name>
<comment type="similarity">
    <text evidence="7">Belongs to the chloroperoxidase family.</text>
</comment>
<dbReference type="Gene3D" id="1.10.489.10">
    <property type="entry name" value="Chloroperoxidase-like"/>
    <property type="match status" value="1"/>
</dbReference>
<sequence>MRYSLALLGSAIMANAFPQVMDISNKMMEKRDAAFYQAVHERSVEEKRQLPSTTAAQTYSKSRKNCGVVDCLVFNANEQFVSTTGQYAYASPSAGQIRGPCPGLNAAANHGYLDRSGVQTMETTINGLGSLYGMSVDLAGFLAAYAIIFDGDPVLGTWSIGGPPPSDTVTDAILGQGQGITWAHNIYEGDTSIGRSDAYLNNGDAHSLNIDRFKSAYAATAAAAGDNSVGADRYTLDAFAQNFGEKVQESISTNPYYFAPVFSTTLVAPAAYNFVINFMSNHTADEPNGYFDGAMFKEFFAVSGDTPDDFKWLPGQERIPDNWYRRTSSNQYNALNVFTDLLPNWAAYPDTFRLGGNTNGVNTYGGVSLTDLTGGVFTLSNLVTFNNGVPDASNAACFFSQAIQQGIPDPANLPLAQVAPIADMVNKYIKTIVPSGFDCPIVDKYDQTLFNQYPGHTYRPTGPATNY</sequence>
<evidence type="ECO:0000256" key="5">
    <source>
        <dbReference type="ARBA" id="ARBA00023002"/>
    </source>
</evidence>
<evidence type="ECO:0000256" key="7">
    <source>
        <dbReference type="ARBA" id="ARBA00025795"/>
    </source>
</evidence>
<dbReference type="eggNOG" id="ENOG502T72F">
    <property type="taxonomic scope" value="Eukaryota"/>
</dbReference>
<dbReference type="OrthoDB" id="407298at2759"/>
<dbReference type="Proteomes" id="UP000016933">
    <property type="component" value="Unassembled WGS sequence"/>
</dbReference>
<keyword evidence="4" id="KW-0479">Metal-binding</keyword>
<keyword evidence="2" id="KW-0575">Peroxidase</keyword>
<comment type="cofactor">
    <cofactor evidence="1">
        <name>heme b</name>
        <dbReference type="ChEBI" id="CHEBI:60344"/>
    </cofactor>
</comment>
<reference evidence="9 10" key="2">
    <citation type="journal article" date="2012" name="PLoS Pathog.">
        <title>Diverse lifestyles and strategies of plant pathogenesis encoded in the genomes of eighteen Dothideomycetes fungi.</title>
        <authorList>
            <person name="Ohm R.A."/>
            <person name="Feau N."/>
            <person name="Henrissat B."/>
            <person name="Schoch C.L."/>
            <person name="Horwitz B.A."/>
            <person name="Barry K.W."/>
            <person name="Condon B.J."/>
            <person name="Copeland A.C."/>
            <person name="Dhillon B."/>
            <person name="Glaser F."/>
            <person name="Hesse C.N."/>
            <person name="Kosti I."/>
            <person name="LaButti K."/>
            <person name="Lindquist E.A."/>
            <person name="Lucas S."/>
            <person name="Salamov A.A."/>
            <person name="Bradshaw R.E."/>
            <person name="Ciuffetti L."/>
            <person name="Hamelin R.C."/>
            <person name="Kema G.H.J."/>
            <person name="Lawrence C."/>
            <person name="Scott J.A."/>
            <person name="Spatafora J.W."/>
            <person name="Turgeon B.G."/>
            <person name="de Wit P.J.G.M."/>
            <person name="Zhong S."/>
            <person name="Goodwin S.B."/>
            <person name="Grigoriev I.V."/>
        </authorList>
    </citation>
    <scope>NUCLEOTIDE SEQUENCE [LARGE SCALE GENOMIC DNA]</scope>
    <source>
        <strain evidence="10">NZE10 / CBS 128990</strain>
    </source>
</reference>
<evidence type="ECO:0000256" key="3">
    <source>
        <dbReference type="ARBA" id="ARBA00022617"/>
    </source>
</evidence>
<keyword evidence="3" id="KW-0349">Heme</keyword>
<dbReference type="InterPro" id="IPR000028">
    <property type="entry name" value="Chloroperoxidase"/>
</dbReference>
<keyword evidence="6" id="KW-0408">Iron</keyword>
<dbReference type="OMA" id="FPRIMEM"/>
<dbReference type="InterPro" id="IPR036851">
    <property type="entry name" value="Chloroperoxidase-like_sf"/>
</dbReference>
<evidence type="ECO:0000256" key="2">
    <source>
        <dbReference type="ARBA" id="ARBA00022559"/>
    </source>
</evidence>
<dbReference type="PROSITE" id="PS51405">
    <property type="entry name" value="HEME_HALOPEROXIDASE"/>
    <property type="match status" value="1"/>
</dbReference>
<organism evidence="9 10">
    <name type="scientific">Dothistroma septosporum (strain NZE10 / CBS 128990)</name>
    <name type="common">Red band needle blight fungus</name>
    <name type="synonym">Mycosphaerella pini</name>
    <dbReference type="NCBI Taxonomy" id="675120"/>
    <lineage>
        <taxon>Eukaryota</taxon>
        <taxon>Fungi</taxon>
        <taxon>Dikarya</taxon>
        <taxon>Ascomycota</taxon>
        <taxon>Pezizomycotina</taxon>
        <taxon>Dothideomycetes</taxon>
        <taxon>Dothideomycetidae</taxon>
        <taxon>Mycosphaerellales</taxon>
        <taxon>Mycosphaerellaceae</taxon>
        <taxon>Dothistroma</taxon>
    </lineage>
</organism>
<dbReference type="Pfam" id="PF01328">
    <property type="entry name" value="Peroxidase_2"/>
    <property type="match status" value="1"/>
</dbReference>
<protein>
    <recommendedName>
        <fullName evidence="8">Heme haloperoxidase family profile domain-containing protein</fullName>
    </recommendedName>
</protein>
<dbReference type="SUPFAM" id="SSF47571">
    <property type="entry name" value="Cloroperoxidase"/>
    <property type="match status" value="1"/>
</dbReference>
<dbReference type="PANTHER" id="PTHR33577">
    <property type="entry name" value="STERIGMATOCYSTIN BIOSYNTHESIS PEROXIDASE STCC-RELATED"/>
    <property type="match status" value="1"/>
</dbReference>
<evidence type="ECO:0000256" key="6">
    <source>
        <dbReference type="ARBA" id="ARBA00023004"/>
    </source>
</evidence>
<dbReference type="HOGENOM" id="CLU_029871_3_2_1"/>
<dbReference type="PANTHER" id="PTHR33577:SF1">
    <property type="entry name" value="HEME HALOPEROXIDASE FAMILY PROFILE DOMAIN-CONTAINING PROTEIN"/>
    <property type="match status" value="1"/>
</dbReference>
<accession>N1PMQ3</accession>
<evidence type="ECO:0000259" key="8">
    <source>
        <dbReference type="PROSITE" id="PS51405"/>
    </source>
</evidence>
<reference evidence="10" key="1">
    <citation type="journal article" date="2012" name="PLoS Genet.">
        <title>The genomes of the fungal plant pathogens Cladosporium fulvum and Dothistroma septosporum reveal adaptation to different hosts and lifestyles but also signatures of common ancestry.</title>
        <authorList>
            <person name="de Wit P.J.G.M."/>
            <person name="van der Burgt A."/>
            <person name="Oekmen B."/>
            <person name="Stergiopoulos I."/>
            <person name="Abd-Elsalam K.A."/>
            <person name="Aerts A.L."/>
            <person name="Bahkali A.H."/>
            <person name="Beenen H.G."/>
            <person name="Chettri P."/>
            <person name="Cox M.P."/>
            <person name="Datema E."/>
            <person name="de Vries R.P."/>
            <person name="Dhillon B."/>
            <person name="Ganley A.R."/>
            <person name="Griffiths S.A."/>
            <person name="Guo Y."/>
            <person name="Hamelin R.C."/>
            <person name="Henrissat B."/>
            <person name="Kabir M.S."/>
            <person name="Jashni M.K."/>
            <person name="Kema G."/>
            <person name="Klaubauf S."/>
            <person name="Lapidus A."/>
            <person name="Levasseur A."/>
            <person name="Lindquist E."/>
            <person name="Mehrabi R."/>
            <person name="Ohm R.A."/>
            <person name="Owen T.J."/>
            <person name="Salamov A."/>
            <person name="Schwelm A."/>
            <person name="Schijlen E."/>
            <person name="Sun H."/>
            <person name="van den Burg H.A."/>
            <person name="van Ham R.C.H.J."/>
            <person name="Zhang S."/>
            <person name="Goodwin S.B."/>
            <person name="Grigoriev I.V."/>
            <person name="Collemare J."/>
            <person name="Bradshaw R.E."/>
        </authorList>
    </citation>
    <scope>NUCLEOTIDE SEQUENCE [LARGE SCALE GENOMIC DNA]</scope>
    <source>
        <strain evidence="10">NZE10 / CBS 128990</strain>
    </source>
</reference>
<proteinExistence type="inferred from homology"/>
<feature type="domain" description="Heme haloperoxidase family profile" evidence="8">
    <location>
        <begin position="85"/>
        <end position="343"/>
    </location>
</feature>
<dbReference type="EMBL" id="KB446541">
    <property type="protein sequence ID" value="EME42780.1"/>
    <property type="molecule type" value="Genomic_DNA"/>
</dbReference>